<reference evidence="2" key="1">
    <citation type="submission" date="2016-10" db="EMBL/GenBank/DDBJ databases">
        <authorList>
            <person name="Varghese N."/>
            <person name="Submissions S."/>
        </authorList>
    </citation>
    <scope>NUCLEOTIDE SEQUENCE [LARGE SCALE GENOMIC DNA]</scope>
    <source>
        <strain evidence="2">IBRC-M 10760</strain>
    </source>
</reference>
<evidence type="ECO:0000313" key="1">
    <source>
        <dbReference type="EMBL" id="SDF29989.1"/>
    </source>
</evidence>
<dbReference type="RefSeq" id="WP_092690338.1">
    <property type="nucleotide sequence ID" value="NZ_FNBK01000005.1"/>
</dbReference>
<gene>
    <name evidence="1" type="ORF">SAMN05216218_105105</name>
</gene>
<accession>A0A1G7JZH7</accession>
<protein>
    <submittedName>
        <fullName evidence="1">Uncharacterized protein</fullName>
    </submittedName>
</protein>
<dbReference type="OrthoDB" id="340836at2157"/>
<sequence>MVHTPRPDPEPVLSDLRDRGFEVTRLSGDGPAAVAVDGSAPDAVTDRPLAVEPLAGRRGVGGRSALGGDTLALTVVARLAAAARDGQATLFVAAPETAAAVRALLADPFLCRASTDGHRTFYTVPDRIMLSDDSYACVEADETVTWREEPTGSGPDADETGDRRLVCAADGTVRVALESVDSLRCPGPDPAAFPYRYSRGDDRQMHLAGHGREIGRFSGVAAMKARGYRPVPLPLVPEHHLRENARLARAWTVATVTDGSVRYDTA</sequence>
<keyword evidence="2" id="KW-1185">Reference proteome</keyword>
<name>A0A1G7JZH7_9EURY</name>
<evidence type="ECO:0000313" key="2">
    <source>
        <dbReference type="Proteomes" id="UP000199076"/>
    </source>
</evidence>
<dbReference type="Proteomes" id="UP000199076">
    <property type="component" value="Unassembled WGS sequence"/>
</dbReference>
<proteinExistence type="predicted"/>
<dbReference type="AlphaFoldDB" id="A0A1G7JZH7"/>
<organism evidence="1 2">
    <name type="scientific">Halorientalis regularis</name>
    <dbReference type="NCBI Taxonomy" id="660518"/>
    <lineage>
        <taxon>Archaea</taxon>
        <taxon>Methanobacteriati</taxon>
        <taxon>Methanobacteriota</taxon>
        <taxon>Stenosarchaea group</taxon>
        <taxon>Halobacteria</taxon>
        <taxon>Halobacteriales</taxon>
        <taxon>Haloarculaceae</taxon>
        <taxon>Halorientalis</taxon>
    </lineage>
</organism>
<dbReference type="EMBL" id="FNBK01000005">
    <property type="protein sequence ID" value="SDF29989.1"/>
    <property type="molecule type" value="Genomic_DNA"/>
</dbReference>